<dbReference type="SMART" id="SM00774">
    <property type="entry name" value="WRKY"/>
    <property type="match status" value="1"/>
</dbReference>
<evidence type="ECO:0000259" key="8">
    <source>
        <dbReference type="PROSITE" id="PS50811"/>
    </source>
</evidence>
<proteinExistence type="inferred from homology"/>
<dbReference type="Proteomes" id="UP001415857">
    <property type="component" value="Unassembled WGS sequence"/>
</dbReference>
<dbReference type="GO" id="GO:0003700">
    <property type="term" value="F:DNA-binding transcription factor activity"/>
    <property type="evidence" value="ECO:0007669"/>
    <property type="project" value="InterPro"/>
</dbReference>
<sequence length="357" mass="40456">MESGENCELKTLINELTHGMESAKRLKVHLSSTSSMETRELLVQKILSSYEKALLILNWSGSVELAQPVGQMGIVPISPVSGDGSPQRDFLDRGFKDHQEVTDVSKKRKMMPRWTDHVRVSSDNWMEGPHDDGYNWRKYGQKDILGAKYPRSYYRCTYRNIKECWATKQVQRSDEDPSVFEITYRGKHTCNQTNNSIPAPASPEKQEPRQHNHNHNHKQNQPSDMLMSFRTGLRVNTEESDNKEMASTLSFPSTSYGCMRSENVFSPSMLDNNNHFGSFSQSFISPATSESNYFSASPCQMNNFGGVYTMQHSESDLTEIISANTSATNSPILDLDFSLDPVQLDPNFPFDTPGFFT</sequence>
<dbReference type="InterPro" id="IPR003657">
    <property type="entry name" value="WRKY_dom"/>
</dbReference>
<dbReference type="Gene3D" id="2.20.25.80">
    <property type="entry name" value="WRKY domain"/>
    <property type="match status" value="1"/>
</dbReference>
<dbReference type="PANTHER" id="PTHR32096">
    <property type="entry name" value="WRKY TRANSCRIPTION FACTOR 30-RELATED-RELATED"/>
    <property type="match status" value="1"/>
</dbReference>
<dbReference type="GO" id="GO:0010193">
    <property type="term" value="P:response to ozone"/>
    <property type="evidence" value="ECO:0007669"/>
    <property type="project" value="UniProtKB-ARBA"/>
</dbReference>
<name>A0AAP0RF00_LIQFO</name>
<evidence type="ECO:0000256" key="6">
    <source>
        <dbReference type="ARBA" id="ARBA00060850"/>
    </source>
</evidence>
<evidence type="ECO:0000256" key="2">
    <source>
        <dbReference type="ARBA" id="ARBA00023015"/>
    </source>
</evidence>
<evidence type="ECO:0000256" key="7">
    <source>
        <dbReference type="SAM" id="MobiDB-lite"/>
    </source>
</evidence>
<dbReference type="InterPro" id="IPR044810">
    <property type="entry name" value="WRKY_plant"/>
</dbReference>
<dbReference type="GO" id="GO:0000976">
    <property type="term" value="F:transcription cis-regulatory region binding"/>
    <property type="evidence" value="ECO:0007669"/>
    <property type="project" value="TreeGrafter"/>
</dbReference>
<evidence type="ECO:0000256" key="4">
    <source>
        <dbReference type="ARBA" id="ARBA00023163"/>
    </source>
</evidence>
<dbReference type="GO" id="GO:0042542">
    <property type="term" value="P:response to hydrogen peroxide"/>
    <property type="evidence" value="ECO:0007669"/>
    <property type="project" value="UniProtKB-ARBA"/>
</dbReference>
<evidence type="ECO:0000256" key="5">
    <source>
        <dbReference type="ARBA" id="ARBA00023242"/>
    </source>
</evidence>
<keyword evidence="3" id="KW-0238">DNA-binding</keyword>
<keyword evidence="4" id="KW-0804">Transcription</keyword>
<dbReference type="GO" id="GO:0009751">
    <property type="term" value="P:response to salicylic acid"/>
    <property type="evidence" value="ECO:0007669"/>
    <property type="project" value="UniProtKB-ARBA"/>
</dbReference>
<dbReference type="AlphaFoldDB" id="A0AAP0RF00"/>
<keyword evidence="5" id="KW-0539">Nucleus</keyword>
<comment type="subcellular location">
    <subcellularLocation>
        <location evidence="1">Nucleus</location>
    </subcellularLocation>
</comment>
<keyword evidence="2" id="KW-0805">Transcription regulation</keyword>
<feature type="region of interest" description="Disordered" evidence="7">
    <location>
        <begin position="187"/>
        <end position="226"/>
    </location>
</feature>
<organism evidence="9 10">
    <name type="scientific">Liquidambar formosana</name>
    <name type="common">Formosan gum</name>
    <dbReference type="NCBI Taxonomy" id="63359"/>
    <lineage>
        <taxon>Eukaryota</taxon>
        <taxon>Viridiplantae</taxon>
        <taxon>Streptophyta</taxon>
        <taxon>Embryophyta</taxon>
        <taxon>Tracheophyta</taxon>
        <taxon>Spermatophyta</taxon>
        <taxon>Magnoliopsida</taxon>
        <taxon>eudicotyledons</taxon>
        <taxon>Gunneridae</taxon>
        <taxon>Pentapetalae</taxon>
        <taxon>Saxifragales</taxon>
        <taxon>Altingiaceae</taxon>
        <taxon>Liquidambar</taxon>
    </lineage>
</organism>
<gene>
    <name evidence="9" type="ORF">L1049_022740</name>
</gene>
<protein>
    <recommendedName>
        <fullName evidence="8">WRKY domain-containing protein</fullName>
    </recommendedName>
</protein>
<dbReference type="Pfam" id="PF03106">
    <property type="entry name" value="WRKY"/>
    <property type="match status" value="1"/>
</dbReference>
<evidence type="ECO:0000256" key="3">
    <source>
        <dbReference type="ARBA" id="ARBA00023125"/>
    </source>
</evidence>
<keyword evidence="10" id="KW-1185">Reference proteome</keyword>
<accession>A0AAP0RF00</accession>
<dbReference type="PROSITE" id="PS50811">
    <property type="entry name" value="WRKY"/>
    <property type="match status" value="1"/>
</dbReference>
<comment type="similarity">
    <text evidence="6">Belongs to the WRKY group III family.</text>
</comment>
<dbReference type="GO" id="GO:0010150">
    <property type="term" value="P:leaf senescence"/>
    <property type="evidence" value="ECO:0007669"/>
    <property type="project" value="UniProtKB-ARBA"/>
</dbReference>
<evidence type="ECO:0000313" key="10">
    <source>
        <dbReference type="Proteomes" id="UP001415857"/>
    </source>
</evidence>
<reference evidence="9 10" key="1">
    <citation type="journal article" date="2024" name="Plant J.">
        <title>Genome sequences and population genomics reveal climatic adaptation and genomic divergence between two closely related sweetgum species.</title>
        <authorList>
            <person name="Xu W.Q."/>
            <person name="Ren C.Q."/>
            <person name="Zhang X.Y."/>
            <person name="Comes H.P."/>
            <person name="Liu X.H."/>
            <person name="Li Y.G."/>
            <person name="Kettle C.J."/>
            <person name="Jalonen R."/>
            <person name="Gaisberger H."/>
            <person name="Ma Y.Z."/>
            <person name="Qiu Y.X."/>
        </authorList>
    </citation>
    <scope>NUCLEOTIDE SEQUENCE [LARGE SCALE GENOMIC DNA]</scope>
    <source>
        <strain evidence="9">Hangzhou</strain>
    </source>
</reference>
<dbReference type="InterPro" id="IPR036576">
    <property type="entry name" value="WRKY_dom_sf"/>
</dbReference>
<dbReference type="PANTHER" id="PTHR32096:SF36">
    <property type="entry name" value="WRKY TRANSCRIPTION FACTOR 41-RELATED"/>
    <property type="match status" value="1"/>
</dbReference>
<dbReference type="EMBL" id="JBBPBK010000011">
    <property type="protein sequence ID" value="KAK9275473.1"/>
    <property type="molecule type" value="Genomic_DNA"/>
</dbReference>
<evidence type="ECO:0000313" key="9">
    <source>
        <dbReference type="EMBL" id="KAK9275473.1"/>
    </source>
</evidence>
<dbReference type="SUPFAM" id="SSF118290">
    <property type="entry name" value="WRKY DNA-binding domain"/>
    <property type="match status" value="1"/>
</dbReference>
<dbReference type="GO" id="GO:0005634">
    <property type="term" value="C:nucleus"/>
    <property type="evidence" value="ECO:0007669"/>
    <property type="project" value="UniProtKB-SubCell"/>
</dbReference>
<evidence type="ECO:0000256" key="1">
    <source>
        <dbReference type="ARBA" id="ARBA00004123"/>
    </source>
</evidence>
<feature type="domain" description="WRKY" evidence="8">
    <location>
        <begin position="131"/>
        <end position="193"/>
    </location>
</feature>
<dbReference type="FunFam" id="2.20.25.80:FF:000009">
    <property type="entry name" value="WRKY transcription factor 53"/>
    <property type="match status" value="1"/>
</dbReference>
<comment type="caution">
    <text evidence="9">The sequence shown here is derived from an EMBL/GenBank/DDBJ whole genome shotgun (WGS) entry which is preliminary data.</text>
</comment>